<dbReference type="AlphaFoldDB" id="A0AAD4DRX2"/>
<keyword evidence="3" id="KW-1185">Reference proteome</keyword>
<accession>A0AAD4DRX2</accession>
<dbReference type="EMBL" id="JABBWK010000172">
    <property type="protein sequence ID" value="KAG1888950.1"/>
    <property type="molecule type" value="Genomic_DNA"/>
</dbReference>
<comment type="caution">
    <text evidence="2">The sequence shown here is derived from an EMBL/GenBank/DDBJ whole genome shotgun (WGS) entry which is preliminary data.</text>
</comment>
<organism evidence="2 3">
    <name type="scientific">Suillus fuscotomentosus</name>
    <dbReference type="NCBI Taxonomy" id="1912939"/>
    <lineage>
        <taxon>Eukaryota</taxon>
        <taxon>Fungi</taxon>
        <taxon>Dikarya</taxon>
        <taxon>Basidiomycota</taxon>
        <taxon>Agaricomycotina</taxon>
        <taxon>Agaricomycetes</taxon>
        <taxon>Agaricomycetidae</taxon>
        <taxon>Boletales</taxon>
        <taxon>Suillineae</taxon>
        <taxon>Suillaceae</taxon>
        <taxon>Suillus</taxon>
    </lineage>
</organism>
<protein>
    <submittedName>
        <fullName evidence="2">Uncharacterized protein</fullName>
    </submittedName>
</protein>
<name>A0AAD4DRX2_9AGAM</name>
<dbReference type="Proteomes" id="UP001195769">
    <property type="component" value="Unassembled WGS sequence"/>
</dbReference>
<gene>
    <name evidence="2" type="ORF">F5891DRAFT_1199002</name>
</gene>
<proteinExistence type="predicted"/>
<dbReference type="GeneID" id="64662995"/>
<evidence type="ECO:0000256" key="1">
    <source>
        <dbReference type="SAM" id="MobiDB-lite"/>
    </source>
</evidence>
<evidence type="ECO:0000313" key="3">
    <source>
        <dbReference type="Proteomes" id="UP001195769"/>
    </source>
</evidence>
<reference evidence="2" key="1">
    <citation type="journal article" date="2020" name="New Phytol.">
        <title>Comparative genomics reveals dynamic genome evolution in host specialist ectomycorrhizal fungi.</title>
        <authorList>
            <person name="Lofgren L.A."/>
            <person name="Nguyen N.H."/>
            <person name="Vilgalys R."/>
            <person name="Ruytinx J."/>
            <person name="Liao H.L."/>
            <person name="Branco S."/>
            <person name="Kuo A."/>
            <person name="LaButti K."/>
            <person name="Lipzen A."/>
            <person name="Andreopoulos W."/>
            <person name="Pangilinan J."/>
            <person name="Riley R."/>
            <person name="Hundley H."/>
            <person name="Na H."/>
            <person name="Barry K."/>
            <person name="Grigoriev I.V."/>
            <person name="Stajich J.E."/>
            <person name="Kennedy P.G."/>
        </authorList>
    </citation>
    <scope>NUCLEOTIDE SEQUENCE</scope>
    <source>
        <strain evidence="2">FC203</strain>
    </source>
</reference>
<feature type="region of interest" description="Disordered" evidence="1">
    <location>
        <begin position="55"/>
        <end position="81"/>
    </location>
</feature>
<evidence type="ECO:0000313" key="2">
    <source>
        <dbReference type="EMBL" id="KAG1888950.1"/>
    </source>
</evidence>
<dbReference type="RefSeq" id="XP_041217269.1">
    <property type="nucleotide sequence ID" value="XM_041368697.1"/>
</dbReference>
<sequence length="144" mass="16139">MSESLLHAFKGADLYFTESKRISIEAAEEDQTEEEESLLNSFDVDDCEAAGTLRFSTTNTAGGEDNVKKKKPKRSNNQLASSLQAASEGVVIGTTLSDYQRYWNQFKEFCVTIDKAQVASEIDNLFPNLPAEFPTWIALWIMDK</sequence>